<feature type="non-terminal residue" evidence="2">
    <location>
        <position position="83"/>
    </location>
</feature>
<dbReference type="CDD" id="cd03443">
    <property type="entry name" value="PaaI_thioesterase"/>
    <property type="match status" value="1"/>
</dbReference>
<evidence type="ECO:0000313" key="3">
    <source>
        <dbReference type="Proteomes" id="UP001203297"/>
    </source>
</evidence>
<feature type="domain" description="Thioesterase" evidence="1">
    <location>
        <begin position="6"/>
        <end position="78"/>
    </location>
</feature>
<dbReference type="SUPFAM" id="SSF54637">
    <property type="entry name" value="Thioesterase/thiol ester dehydrase-isomerase"/>
    <property type="match status" value="1"/>
</dbReference>
<reference evidence="2" key="1">
    <citation type="journal article" date="2022" name="New Phytol.">
        <title>Evolutionary transition to the ectomycorrhizal habit in the genomes of a hyperdiverse lineage of mushroom-forming fungi.</title>
        <authorList>
            <person name="Looney B."/>
            <person name="Miyauchi S."/>
            <person name="Morin E."/>
            <person name="Drula E."/>
            <person name="Courty P.E."/>
            <person name="Kohler A."/>
            <person name="Kuo A."/>
            <person name="LaButti K."/>
            <person name="Pangilinan J."/>
            <person name="Lipzen A."/>
            <person name="Riley R."/>
            <person name="Andreopoulos W."/>
            <person name="He G."/>
            <person name="Johnson J."/>
            <person name="Nolan M."/>
            <person name="Tritt A."/>
            <person name="Barry K.W."/>
            <person name="Grigoriev I.V."/>
            <person name="Nagy L.G."/>
            <person name="Hibbett D."/>
            <person name="Henrissat B."/>
            <person name="Matheny P.B."/>
            <person name="Labbe J."/>
            <person name="Martin F.M."/>
        </authorList>
    </citation>
    <scope>NUCLEOTIDE SEQUENCE</scope>
    <source>
        <strain evidence="2">BPL690</strain>
    </source>
</reference>
<dbReference type="InterPro" id="IPR006683">
    <property type="entry name" value="Thioestr_dom"/>
</dbReference>
<organism evidence="2 3">
    <name type="scientific">Multifurca ochricompacta</name>
    <dbReference type="NCBI Taxonomy" id="376703"/>
    <lineage>
        <taxon>Eukaryota</taxon>
        <taxon>Fungi</taxon>
        <taxon>Dikarya</taxon>
        <taxon>Basidiomycota</taxon>
        <taxon>Agaricomycotina</taxon>
        <taxon>Agaricomycetes</taxon>
        <taxon>Russulales</taxon>
        <taxon>Russulaceae</taxon>
        <taxon>Multifurca</taxon>
    </lineage>
</organism>
<gene>
    <name evidence="2" type="ORF">B0F90DRAFT_1728151</name>
</gene>
<name>A0AAD4QMV5_9AGAM</name>
<protein>
    <recommendedName>
        <fullName evidence="1">Thioesterase domain-containing protein</fullName>
    </recommendedName>
</protein>
<dbReference type="AlphaFoldDB" id="A0AAD4QMV5"/>
<keyword evidence="3" id="KW-1185">Reference proteome</keyword>
<dbReference type="EMBL" id="WTXG01000023">
    <property type="protein sequence ID" value="KAI0299361.1"/>
    <property type="molecule type" value="Genomic_DNA"/>
</dbReference>
<proteinExistence type="predicted"/>
<dbReference type="Proteomes" id="UP001203297">
    <property type="component" value="Unassembled WGS sequence"/>
</dbReference>
<evidence type="ECO:0000313" key="2">
    <source>
        <dbReference type="EMBL" id="KAI0299361.1"/>
    </source>
</evidence>
<sequence>MVNGAGAAHGGCIAYLVDNCAGIPLVVLGLLQGINGVGVTQSMQITYHAPALLGTQLLIVSTSVVLGKRVMNARCEVSQFLAG</sequence>
<comment type="caution">
    <text evidence="2">The sequence shown here is derived from an EMBL/GenBank/DDBJ whole genome shotgun (WGS) entry which is preliminary data.</text>
</comment>
<dbReference type="Gene3D" id="3.10.129.10">
    <property type="entry name" value="Hotdog Thioesterase"/>
    <property type="match status" value="1"/>
</dbReference>
<dbReference type="Pfam" id="PF03061">
    <property type="entry name" value="4HBT"/>
    <property type="match status" value="1"/>
</dbReference>
<evidence type="ECO:0000259" key="1">
    <source>
        <dbReference type="Pfam" id="PF03061"/>
    </source>
</evidence>
<accession>A0AAD4QMV5</accession>
<dbReference type="InterPro" id="IPR029069">
    <property type="entry name" value="HotDog_dom_sf"/>
</dbReference>